<organism evidence="7 8">
    <name type="scientific">Leptonema illini</name>
    <dbReference type="NCBI Taxonomy" id="183"/>
    <lineage>
        <taxon>Bacteria</taxon>
        <taxon>Pseudomonadati</taxon>
        <taxon>Spirochaetota</taxon>
        <taxon>Spirochaetia</taxon>
        <taxon>Leptospirales</taxon>
        <taxon>Leptospiraceae</taxon>
        <taxon>Leptonema</taxon>
    </lineage>
</organism>
<accession>A0A833LVQ2</accession>
<evidence type="ECO:0000256" key="5">
    <source>
        <dbReference type="ARBA" id="ARBA00023237"/>
    </source>
</evidence>
<dbReference type="GO" id="GO:0015562">
    <property type="term" value="F:efflux transmembrane transporter activity"/>
    <property type="evidence" value="ECO:0007669"/>
    <property type="project" value="InterPro"/>
</dbReference>
<dbReference type="Gene3D" id="1.20.1600.10">
    <property type="entry name" value="Outer membrane efflux proteins (OEP)"/>
    <property type="match status" value="1"/>
</dbReference>
<evidence type="ECO:0000256" key="6">
    <source>
        <dbReference type="SAM" id="Coils"/>
    </source>
</evidence>
<keyword evidence="4" id="KW-0472">Membrane</keyword>
<evidence type="ECO:0000313" key="8">
    <source>
        <dbReference type="Proteomes" id="UP000460298"/>
    </source>
</evidence>
<keyword evidence="6" id="KW-0175">Coiled coil</keyword>
<dbReference type="AlphaFoldDB" id="A0A833LVQ2"/>
<comment type="subcellular location">
    <subcellularLocation>
        <location evidence="1">Cell outer membrane</location>
    </subcellularLocation>
</comment>
<name>A0A833LVQ2_9LEPT</name>
<evidence type="ECO:0000313" key="7">
    <source>
        <dbReference type="EMBL" id="KAB2929325.1"/>
    </source>
</evidence>
<evidence type="ECO:0000256" key="3">
    <source>
        <dbReference type="ARBA" id="ARBA00022692"/>
    </source>
</evidence>
<dbReference type="GO" id="GO:1990281">
    <property type="term" value="C:efflux pump complex"/>
    <property type="evidence" value="ECO:0007669"/>
    <property type="project" value="TreeGrafter"/>
</dbReference>
<dbReference type="PANTHER" id="PTHR30026:SF20">
    <property type="entry name" value="OUTER MEMBRANE PROTEIN TOLC"/>
    <property type="match status" value="1"/>
</dbReference>
<gene>
    <name evidence="7" type="ORF">F9K24_20245</name>
</gene>
<dbReference type="EMBL" id="WBUI01000033">
    <property type="protein sequence ID" value="KAB2929325.1"/>
    <property type="molecule type" value="Genomic_DNA"/>
</dbReference>
<keyword evidence="2" id="KW-1134">Transmembrane beta strand</keyword>
<keyword evidence="5" id="KW-0998">Cell outer membrane</keyword>
<evidence type="ECO:0000256" key="1">
    <source>
        <dbReference type="ARBA" id="ARBA00004442"/>
    </source>
</evidence>
<evidence type="ECO:0000256" key="4">
    <source>
        <dbReference type="ARBA" id="ARBA00023136"/>
    </source>
</evidence>
<comment type="caution">
    <text evidence="7">The sequence shown here is derived from an EMBL/GenBank/DDBJ whole genome shotgun (WGS) entry which is preliminary data.</text>
</comment>
<evidence type="ECO:0008006" key="9">
    <source>
        <dbReference type="Google" id="ProtNLM"/>
    </source>
</evidence>
<dbReference type="GO" id="GO:0015288">
    <property type="term" value="F:porin activity"/>
    <property type="evidence" value="ECO:0007669"/>
    <property type="project" value="TreeGrafter"/>
</dbReference>
<sequence length="442" mass="50483">MFSRFMPQVLRGGLILLIWPALILAKEDAPALLRYRDALQLSEQSPDVHIQALRVQREKKQQEQASTLLPAAPELDLSYERSRTQYPAGYFDTVPTEERMQGRSYEVGVRQQIDVSGSRSSLRKEAEHRTSLAEHMLRLEKLQARSRLREAYLGISIHGHMSEHLDEHTKRFTRLKAAFGEGYFDRRLGAYTSSALDMGIASLQADYIDSQTLYRNSTLALRKELGLTHDDPLVVEDFSKIPLPELRDEAQLIEKARAGLPVLLGRDRIAMAQAAEEMASRKIFPFVELFAATGKRDLGNYSSPTFQNNAPERENFWKFGVRIPLGIFGPERFGSDVAAADRQIAEEELKRFEQRLDLLVKQEIALYRGEKASYERLYRTFVKSEPLTQALEAALVSRRITYFEFWGEHERLLDILIRMGEARLKAAAALGRLEILVGEELE</sequence>
<dbReference type="SUPFAM" id="SSF56954">
    <property type="entry name" value="Outer membrane efflux proteins (OEP)"/>
    <property type="match status" value="1"/>
</dbReference>
<feature type="coiled-coil region" evidence="6">
    <location>
        <begin position="335"/>
        <end position="362"/>
    </location>
</feature>
<reference evidence="7 8" key="1">
    <citation type="submission" date="2019-10" db="EMBL/GenBank/DDBJ databases">
        <title>Extracellular Electron Transfer in a Candidatus Methanoperedens spp. Enrichment Culture.</title>
        <authorList>
            <person name="Berger S."/>
            <person name="Rangel Shaw D."/>
            <person name="Berben T."/>
            <person name="In 'T Zandt M."/>
            <person name="Frank J."/>
            <person name="Reimann J."/>
            <person name="Jetten M.S.M."/>
            <person name="Welte C.U."/>
        </authorList>
    </citation>
    <scope>NUCLEOTIDE SEQUENCE [LARGE SCALE GENOMIC DNA]</scope>
    <source>
        <strain evidence="7">SB12</strain>
    </source>
</reference>
<dbReference type="InterPro" id="IPR051906">
    <property type="entry name" value="TolC-like"/>
</dbReference>
<protein>
    <recommendedName>
        <fullName evidence="9">TolC family protein</fullName>
    </recommendedName>
</protein>
<keyword evidence="3" id="KW-0812">Transmembrane</keyword>
<proteinExistence type="predicted"/>
<dbReference type="GO" id="GO:0009279">
    <property type="term" value="C:cell outer membrane"/>
    <property type="evidence" value="ECO:0007669"/>
    <property type="project" value="UniProtKB-SubCell"/>
</dbReference>
<evidence type="ECO:0000256" key="2">
    <source>
        <dbReference type="ARBA" id="ARBA00022452"/>
    </source>
</evidence>
<dbReference type="Proteomes" id="UP000460298">
    <property type="component" value="Unassembled WGS sequence"/>
</dbReference>
<dbReference type="PANTHER" id="PTHR30026">
    <property type="entry name" value="OUTER MEMBRANE PROTEIN TOLC"/>
    <property type="match status" value="1"/>
</dbReference>